<keyword evidence="1" id="KW-0812">Transmembrane</keyword>
<feature type="transmembrane region" description="Helical" evidence="1">
    <location>
        <begin position="28"/>
        <end position="44"/>
    </location>
</feature>
<evidence type="ECO:0000313" key="2">
    <source>
        <dbReference type="EMBL" id="MBZ2166844.1"/>
    </source>
</evidence>
<dbReference type="Proteomes" id="UP000825933">
    <property type="component" value="Unassembled WGS sequence"/>
</dbReference>
<dbReference type="RefSeq" id="WP_223792389.1">
    <property type="nucleotide sequence ID" value="NZ_JAIOUQ010000016.1"/>
</dbReference>
<dbReference type="AlphaFoldDB" id="A0A8T5UT18"/>
<reference evidence="3" key="1">
    <citation type="journal article" date="2022" name="Microbiol. Resour. Announc.">
        <title>Draft Genome Sequence of a Methanogenic Archaeon from West Spitsbergen Permafrost.</title>
        <authorList>
            <person name="Trubitsyn V."/>
            <person name="Rivkina E."/>
            <person name="Shcherbakova V."/>
        </authorList>
    </citation>
    <scope>NUCLEOTIDE SEQUENCE [LARGE SCALE GENOMIC DNA]</scope>
    <source>
        <strain evidence="3">VT</strain>
    </source>
</reference>
<proteinExistence type="predicted"/>
<evidence type="ECO:0000256" key="1">
    <source>
        <dbReference type="SAM" id="Phobius"/>
    </source>
</evidence>
<evidence type="ECO:0000313" key="3">
    <source>
        <dbReference type="Proteomes" id="UP000825933"/>
    </source>
</evidence>
<comment type="caution">
    <text evidence="2">The sequence shown here is derived from an EMBL/GenBank/DDBJ whole genome shotgun (WGS) entry which is preliminary data.</text>
</comment>
<accession>A0A8T5UT18</accession>
<sequence length="101" mass="11633">MMKNGEGLILVGTVLFIIFLLLKTNITLTMFALLLLVMGFLNYYGNNYKKITYSLFAPLIYLIGLLFIYIQYKPDTFTLVINVFIIIILFIVAVNLSIKRK</sequence>
<feature type="transmembrane region" description="Helical" evidence="1">
    <location>
        <begin position="51"/>
        <end position="70"/>
    </location>
</feature>
<keyword evidence="1" id="KW-0472">Membrane</keyword>
<protein>
    <submittedName>
        <fullName evidence="2">Uncharacterized protein</fullName>
    </submittedName>
</protein>
<keyword evidence="3" id="KW-1185">Reference proteome</keyword>
<keyword evidence="1" id="KW-1133">Transmembrane helix</keyword>
<name>A0A8T5UT18_9EURY</name>
<organism evidence="2 3">
    <name type="scientific">Methanobacterium spitsbergense</name>
    <dbReference type="NCBI Taxonomy" id="2874285"/>
    <lineage>
        <taxon>Archaea</taxon>
        <taxon>Methanobacteriati</taxon>
        <taxon>Methanobacteriota</taxon>
        <taxon>Methanomada group</taxon>
        <taxon>Methanobacteria</taxon>
        <taxon>Methanobacteriales</taxon>
        <taxon>Methanobacteriaceae</taxon>
        <taxon>Methanobacterium</taxon>
    </lineage>
</organism>
<feature type="transmembrane region" description="Helical" evidence="1">
    <location>
        <begin position="76"/>
        <end position="98"/>
    </location>
</feature>
<feature type="transmembrane region" description="Helical" evidence="1">
    <location>
        <begin position="7"/>
        <end position="22"/>
    </location>
</feature>
<dbReference type="EMBL" id="JAIOUQ010000016">
    <property type="protein sequence ID" value="MBZ2166844.1"/>
    <property type="molecule type" value="Genomic_DNA"/>
</dbReference>
<gene>
    <name evidence="2" type="ORF">K8N75_12440</name>
</gene>